<dbReference type="OrthoDB" id="128536at2"/>
<evidence type="ECO:0000313" key="2">
    <source>
        <dbReference type="Proteomes" id="UP000266340"/>
    </source>
</evidence>
<accession>A0A398CCQ7</accession>
<dbReference type="Proteomes" id="UP000266340">
    <property type="component" value="Unassembled WGS sequence"/>
</dbReference>
<keyword evidence="2" id="KW-1185">Reference proteome</keyword>
<dbReference type="AlphaFoldDB" id="A0A398CCQ7"/>
<name>A0A398CCQ7_9BACL</name>
<gene>
    <name evidence="1" type="ORF">D3H35_25805</name>
</gene>
<comment type="caution">
    <text evidence="1">The sequence shown here is derived from an EMBL/GenBank/DDBJ whole genome shotgun (WGS) entry which is preliminary data.</text>
</comment>
<proteinExistence type="predicted"/>
<sequence>MGWQVNRSDSVALAVERAHDEIWRRFIHEQEGYGIVLDYAGLDGTVSLPTPEECREGKPNALAWWCPAENGAFFNGLYLDGLINRWKTTGEERDRIRAEKIALGLVRLGEVGDSPGFVARGIATDGRGHHFIGSDDQTAPWFYGLWKYVRSGLCSPEMKPRIERSVAAAAEAIVRLRWRLPCDRDFYAFRGDWRKAGFIHAARLLFVLKVTGELTGDRKWGDLYVEAGEEKPGGAGKTRFQWCETGLRDEPGSRYESDFLTKEVCAGQEKARTGGSRLRKYPYWTSASAQACLRELRELERDENRKLMFAAGLDHNAQRALAYIRKEKYTAYDNDNEIPFDIDWRFLNAWWKRQESVEDAVTVAEIQSREWHERSPRKVYEAQYVREPLWAAWFVALSGDPAVLKLAREPIRRLLTQYEWGKLYLSLFFIAECVYYEWLEHEAR</sequence>
<dbReference type="EMBL" id="QXJM01000042">
    <property type="protein sequence ID" value="RIE00976.1"/>
    <property type="molecule type" value="Genomic_DNA"/>
</dbReference>
<organism evidence="1 2">
    <name type="scientific">Cohnella faecalis</name>
    <dbReference type="NCBI Taxonomy" id="2315694"/>
    <lineage>
        <taxon>Bacteria</taxon>
        <taxon>Bacillati</taxon>
        <taxon>Bacillota</taxon>
        <taxon>Bacilli</taxon>
        <taxon>Bacillales</taxon>
        <taxon>Paenibacillaceae</taxon>
        <taxon>Cohnella</taxon>
    </lineage>
</organism>
<reference evidence="1 2" key="1">
    <citation type="submission" date="2018-09" db="EMBL/GenBank/DDBJ databases">
        <title>Cohnella cavernae sp. nov., isolated from a karst cave.</title>
        <authorList>
            <person name="Zhu H."/>
        </authorList>
    </citation>
    <scope>NUCLEOTIDE SEQUENCE [LARGE SCALE GENOMIC DNA]</scope>
    <source>
        <strain evidence="1 2">K2E09-144</strain>
    </source>
</reference>
<protein>
    <submittedName>
        <fullName evidence="1">Uncharacterized protein</fullName>
    </submittedName>
</protein>
<dbReference type="RefSeq" id="WP_119152036.1">
    <property type="nucleotide sequence ID" value="NZ_JBHSOV010000021.1"/>
</dbReference>
<evidence type="ECO:0000313" key="1">
    <source>
        <dbReference type="EMBL" id="RIE00976.1"/>
    </source>
</evidence>